<evidence type="ECO:0000256" key="2">
    <source>
        <dbReference type="ARBA" id="ARBA00022723"/>
    </source>
</evidence>
<dbReference type="Pfam" id="PF01799">
    <property type="entry name" value="Fer2_2"/>
    <property type="match status" value="1"/>
</dbReference>
<accession>A0A561SY57</accession>
<dbReference type="PANTHER" id="PTHR44379">
    <property type="entry name" value="OXIDOREDUCTASE WITH IRON-SULFUR SUBUNIT"/>
    <property type="match status" value="1"/>
</dbReference>
<comment type="caution">
    <text evidence="9">The sequence shown here is derived from an EMBL/GenBank/DDBJ whole genome shotgun (WGS) entry which is preliminary data.</text>
</comment>
<dbReference type="Gene3D" id="3.10.20.30">
    <property type="match status" value="1"/>
</dbReference>
<dbReference type="Pfam" id="PF00111">
    <property type="entry name" value="Fer2"/>
    <property type="match status" value="1"/>
</dbReference>
<dbReference type="Proteomes" id="UP000321261">
    <property type="component" value="Unassembled WGS sequence"/>
</dbReference>
<evidence type="ECO:0000313" key="9">
    <source>
        <dbReference type="EMBL" id="TWF79800.1"/>
    </source>
</evidence>
<feature type="domain" description="2Fe-2S ferredoxin-type" evidence="8">
    <location>
        <begin position="29"/>
        <end position="105"/>
    </location>
</feature>
<name>A0A561SY57_9PSEU</name>
<dbReference type="SUPFAM" id="SSF47741">
    <property type="entry name" value="CO dehydrogenase ISP C-domain like"/>
    <property type="match status" value="1"/>
</dbReference>
<dbReference type="Gene3D" id="3.30.530.20">
    <property type="match status" value="1"/>
</dbReference>
<dbReference type="InterPro" id="IPR012675">
    <property type="entry name" value="Beta-grasp_dom_sf"/>
</dbReference>
<dbReference type="GO" id="GO:0016491">
    <property type="term" value="F:oxidoreductase activity"/>
    <property type="evidence" value="ECO:0007669"/>
    <property type="project" value="UniProtKB-KW"/>
</dbReference>
<dbReference type="InterPro" id="IPR001041">
    <property type="entry name" value="2Fe-2S_ferredoxin-type"/>
</dbReference>
<dbReference type="CDD" id="cd07823">
    <property type="entry name" value="SRPBCC_5"/>
    <property type="match status" value="1"/>
</dbReference>
<dbReference type="PROSITE" id="PS00197">
    <property type="entry name" value="2FE2S_FER_1"/>
    <property type="match status" value="1"/>
</dbReference>
<evidence type="ECO:0000256" key="5">
    <source>
        <dbReference type="ARBA" id="ARBA00023014"/>
    </source>
</evidence>
<evidence type="ECO:0000256" key="3">
    <source>
        <dbReference type="ARBA" id="ARBA00023002"/>
    </source>
</evidence>
<dbReference type="EMBL" id="VIWU01000001">
    <property type="protein sequence ID" value="TWF79800.1"/>
    <property type="molecule type" value="Genomic_DNA"/>
</dbReference>
<organism evidence="9 10">
    <name type="scientific">Pseudonocardia hierapolitana</name>
    <dbReference type="NCBI Taxonomy" id="1128676"/>
    <lineage>
        <taxon>Bacteria</taxon>
        <taxon>Bacillati</taxon>
        <taxon>Actinomycetota</taxon>
        <taxon>Actinomycetes</taxon>
        <taxon>Pseudonocardiales</taxon>
        <taxon>Pseudonocardiaceae</taxon>
        <taxon>Pseudonocardia</taxon>
    </lineage>
</organism>
<keyword evidence="5" id="KW-0411">Iron-sulfur</keyword>
<dbReference type="PANTHER" id="PTHR44379:SF8">
    <property type="entry name" value="XANTHINE DEHYDROGENASE IRON-SULFUR-BINDING SUBUNIT XDHC-RELATED"/>
    <property type="match status" value="1"/>
</dbReference>
<dbReference type="FunFam" id="3.10.20.30:FF:000020">
    <property type="entry name" value="Xanthine dehydrogenase iron-sulfur subunit"/>
    <property type="match status" value="1"/>
</dbReference>
<feature type="region of interest" description="Disordered" evidence="7">
    <location>
        <begin position="184"/>
        <end position="214"/>
    </location>
</feature>
<dbReference type="RefSeq" id="WP_147258592.1">
    <property type="nucleotide sequence ID" value="NZ_VIWU01000001.1"/>
</dbReference>
<dbReference type="AlphaFoldDB" id="A0A561SY57"/>
<gene>
    <name evidence="9" type="ORF">FHX44_115735</name>
</gene>
<dbReference type="OrthoDB" id="159930at2"/>
<evidence type="ECO:0000313" key="10">
    <source>
        <dbReference type="Proteomes" id="UP000321261"/>
    </source>
</evidence>
<evidence type="ECO:0000256" key="4">
    <source>
        <dbReference type="ARBA" id="ARBA00023004"/>
    </source>
</evidence>
<dbReference type="SUPFAM" id="SSF54292">
    <property type="entry name" value="2Fe-2S ferredoxin-like"/>
    <property type="match status" value="1"/>
</dbReference>
<evidence type="ECO:0000256" key="6">
    <source>
        <dbReference type="ARBA" id="ARBA00060707"/>
    </source>
</evidence>
<dbReference type="GO" id="GO:0046872">
    <property type="term" value="F:metal ion binding"/>
    <property type="evidence" value="ECO:0007669"/>
    <property type="project" value="UniProtKB-KW"/>
</dbReference>
<dbReference type="InterPro" id="IPR023393">
    <property type="entry name" value="START-like_dom_sf"/>
</dbReference>
<dbReference type="InterPro" id="IPR006058">
    <property type="entry name" value="2Fe2S_fd_BS"/>
</dbReference>
<dbReference type="CDD" id="cd00207">
    <property type="entry name" value="fer2"/>
    <property type="match status" value="1"/>
</dbReference>
<keyword evidence="2" id="KW-0479">Metal-binding</keyword>
<feature type="region of interest" description="Disordered" evidence="7">
    <location>
        <begin position="1"/>
        <end position="22"/>
    </location>
</feature>
<dbReference type="PROSITE" id="PS51085">
    <property type="entry name" value="2FE2S_FER_2"/>
    <property type="match status" value="1"/>
</dbReference>
<keyword evidence="1" id="KW-0001">2Fe-2S</keyword>
<dbReference type="InterPro" id="IPR036010">
    <property type="entry name" value="2Fe-2S_ferredoxin-like_sf"/>
</dbReference>
<proteinExistence type="predicted"/>
<keyword evidence="10" id="KW-1185">Reference proteome</keyword>
<reference evidence="9 10" key="1">
    <citation type="submission" date="2019-06" db="EMBL/GenBank/DDBJ databases">
        <title>Sequencing the genomes of 1000 actinobacteria strains.</title>
        <authorList>
            <person name="Klenk H.-P."/>
        </authorList>
    </citation>
    <scope>NUCLEOTIDE SEQUENCE [LARGE SCALE GENOMIC DNA]</scope>
    <source>
        <strain evidence="9 10">DSM 45671</strain>
    </source>
</reference>
<keyword evidence="4" id="KW-0408">Iron</keyword>
<dbReference type="Gene3D" id="1.10.150.120">
    <property type="entry name" value="[2Fe-2S]-binding domain"/>
    <property type="match status" value="1"/>
</dbReference>
<protein>
    <submittedName>
        <fullName evidence="9">Carbon-monoxide dehydrogenase small subunit</fullName>
    </submittedName>
</protein>
<dbReference type="SUPFAM" id="SSF55961">
    <property type="entry name" value="Bet v1-like"/>
    <property type="match status" value="1"/>
</dbReference>
<comment type="pathway">
    <text evidence="6">Alkaloid degradation; nicotine degradation.</text>
</comment>
<dbReference type="InterPro" id="IPR051452">
    <property type="entry name" value="Diverse_Oxidoreductases"/>
</dbReference>
<dbReference type="InterPro" id="IPR002888">
    <property type="entry name" value="2Fe-2S-bd"/>
</dbReference>
<evidence type="ECO:0000259" key="8">
    <source>
        <dbReference type="PROSITE" id="PS51085"/>
    </source>
</evidence>
<sequence>MSAPSHTPAHHAATRPAPRATKVAAHERVEIDMTVNGSEVTLRVPPRVHLADALREQLGLTGTHLGCEHGVCGMCTVLVDGAAARACLLFAVQCEGAEIVTVEGLGSQEDQHPLQRAFSAHHGLQCGFCTPGMLMSSYDLLAGCASVEPEDLPVEMSGVLCRCTGYRGILAAVADVAAEHPDGVPAPRNCRPRTLVGRGGPAPARAGDAVPEARPPAPVEVRLPSGAPSATVEVRTELGVPVEKAWEVLDDFHRLAACLPGAELVEVLGDDRYRGRATVALGPVKLTFDGLAHVVEREGRRMRVLAQGADTGGSTTQADIRLRAEPTEAGGTVLQADAALFLSGRIAQFGRALAGDVSRRMFEQFARAVEENARTGRAPAGPVKPTSALALLAGVIAARLRAVVRRIRRSR</sequence>
<dbReference type="InterPro" id="IPR036884">
    <property type="entry name" value="2Fe-2S-bd_dom_sf"/>
</dbReference>
<dbReference type="Pfam" id="PF06240">
    <property type="entry name" value="COXG"/>
    <property type="match status" value="1"/>
</dbReference>
<evidence type="ECO:0000256" key="1">
    <source>
        <dbReference type="ARBA" id="ARBA00022714"/>
    </source>
</evidence>
<feature type="compositionally biased region" description="Low complexity" evidence="7">
    <location>
        <begin position="201"/>
        <end position="212"/>
    </location>
</feature>
<dbReference type="GO" id="GO:0051537">
    <property type="term" value="F:2 iron, 2 sulfur cluster binding"/>
    <property type="evidence" value="ECO:0007669"/>
    <property type="project" value="UniProtKB-KW"/>
</dbReference>
<keyword evidence="3" id="KW-0560">Oxidoreductase</keyword>
<evidence type="ECO:0000256" key="7">
    <source>
        <dbReference type="SAM" id="MobiDB-lite"/>
    </source>
</evidence>
<dbReference type="InterPro" id="IPR010419">
    <property type="entry name" value="CO_DH_gsu"/>
</dbReference>